<reference evidence="2 3" key="1">
    <citation type="submission" date="2022-07" db="EMBL/GenBank/DDBJ databases">
        <authorList>
            <person name="Li W.-J."/>
            <person name="Deng Q.-Q."/>
        </authorList>
    </citation>
    <scope>NUCLEOTIDE SEQUENCE [LARGE SCALE GENOMIC DNA]</scope>
    <source>
        <strain evidence="2 3">SYSU M60028</strain>
    </source>
</reference>
<dbReference type="RefSeq" id="WP_254741572.1">
    <property type="nucleotide sequence ID" value="NZ_JANCLU010000008.1"/>
</dbReference>
<feature type="domain" description="Cyclic nucleotide-binding" evidence="1">
    <location>
        <begin position="15"/>
        <end position="134"/>
    </location>
</feature>
<dbReference type="InterPro" id="IPR045319">
    <property type="entry name" value="KAT/AKT"/>
</dbReference>
<dbReference type="InterPro" id="IPR014710">
    <property type="entry name" value="RmlC-like_jellyroll"/>
</dbReference>
<dbReference type="CDD" id="cd00038">
    <property type="entry name" value="CAP_ED"/>
    <property type="match status" value="1"/>
</dbReference>
<dbReference type="InterPro" id="IPR018490">
    <property type="entry name" value="cNMP-bd_dom_sf"/>
</dbReference>
<dbReference type="SUPFAM" id="SSF51206">
    <property type="entry name" value="cAMP-binding domain-like"/>
    <property type="match status" value="1"/>
</dbReference>
<dbReference type="PANTHER" id="PTHR45743:SF2">
    <property type="entry name" value="POTASSIUM CHANNEL AKT1"/>
    <property type="match status" value="1"/>
</dbReference>
<proteinExistence type="predicted"/>
<dbReference type="PROSITE" id="PS50042">
    <property type="entry name" value="CNMP_BINDING_3"/>
    <property type="match status" value="1"/>
</dbReference>
<dbReference type="Pfam" id="PF00027">
    <property type="entry name" value="cNMP_binding"/>
    <property type="match status" value="1"/>
</dbReference>
<keyword evidence="3" id="KW-1185">Reference proteome</keyword>
<dbReference type="EMBL" id="JANCLU010000008">
    <property type="protein sequence ID" value="MCP8938976.1"/>
    <property type="molecule type" value="Genomic_DNA"/>
</dbReference>
<gene>
    <name evidence="2" type="ORF">NK718_10650</name>
</gene>
<evidence type="ECO:0000313" key="2">
    <source>
        <dbReference type="EMBL" id="MCP8938976.1"/>
    </source>
</evidence>
<dbReference type="SMART" id="SM00100">
    <property type="entry name" value="cNMP"/>
    <property type="match status" value="1"/>
</dbReference>
<dbReference type="InterPro" id="IPR000595">
    <property type="entry name" value="cNMP-bd_dom"/>
</dbReference>
<organism evidence="2 3">
    <name type="scientific">Alsobacter ponti</name>
    <dbReference type="NCBI Taxonomy" id="2962936"/>
    <lineage>
        <taxon>Bacteria</taxon>
        <taxon>Pseudomonadati</taxon>
        <taxon>Pseudomonadota</taxon>
        <taxon>Alphaproteobacteria</taxon>
        <taxon>Hyphomicrobiales</taxon>
        <taxon>Alsobacteraceae</taxon>
        <taxon>Alsobacter</taxon>
    </lineage>
</organism>
<protein>
    <submittedName>
        <fullName evidence="2">Crp/Fnr family transcriptional regulator</fullName>
    </submittedName>
</protein>
<dbReference type="PANTHER" id="PTHR45743">
    <property type="entry name" value="POTASSIUM CHANNEL AKT1"/>
    <property type="match status" value="1"/>
</dbReference>
<evidence type="ECO:0000259" key="1">
    <source>
        <dbReference type="PROSITE" id="PS50042"/>
    </source>
</evidence>
<evidence type="ECO:0000313" key="3">
    <source>
        <dbReference type="Proteomes" id="UP001205890"/>
    </source>
</evidence>
<comment type="caution">
    <text evidence="2">The sequence shown here is derived from an EMBL/GenBank/DDBJ whole genome shotgun (WGS) entry which is preliminary data.</text>
</comment>
<name>A0ABT1LDG4_9HYPH</name>
<dbReference type="Gene3D" id="2.60.120.10">
    <property type="entry name" value="Jelly Rolls"/>
    <property type="match status" value="1"/>
</dbReference>
<dbReference type="Proteomes" id="UP001205890">
    <property type="component" value="Unassembled WGS sequence"/>
</dbReference>
<accession>A0ABT1LDG4</accession>
<sequence>MGIESEIQSLQSIPMFRDVETARLKLIAFTSMRLTVLPGRDLFTQGQVSDSAYIILEGEADVLLQNASGGRVIAQLGKNALVGDMGVILGEPRSATIRAATRLEVMQIPRENFLSLACDMPSIALSVMRELARRVQAGNIRIAELMQQVEQARG</sequence>